<evidence type="ECO:0000313" key="1">
    <source>
        <dbReference type="EMBL" id="MBB5703564.1"/>
    </source>
</evidence>
<dbReference type="Pfam" id="PF07505">
    <property type="entry name" value="DUF5131"/>
    <property type="match status" value="1"/>
</dbReference>
<organism evidence="1 2">
    <name type="scientific">Brucella daejeonensis</name>
    <dbReference type="NCBI Taxonomy" id="659015"/>
    <lineage>
        <taxon>Bacteria</taxon>
        <taxon>Pseudomonadati</taxon>
        <taxon>Pseudomonadota</taxon>
        <taxon>Alphaproteobacteria</taxon>
        <taxon>Hyphomicrobiales</taxon>
        <taxon>Brucellaceae</taxon>
        <taxon>Brucella/Ochrobactrum group</taxon>
        <taxon>Brucella</taxon>
    </lineage>
</organism>
<sequence length="374" mass="41756">MADKTHIEWTDATWNPITGCSVVSPGCTNCYAMKLAGTRLQHHPSRVGLTVGSKTGPVWNGKVRRNREWLAQPLEWKKPRMVFVCAHGDLFHEDVPDDWILDVFTVMAIASRHTFQILTKRADRMRDFLSRGDDLLEEIYANWYSFDGGAREVWSWPLPNVWLGVSVEDQKRANERIPALLDTPAAIRWVSAEPLLGPVDLDSIKIPGVINPLDSLRSEAYADIEHGQYAGQRMYCGLKYGCGRGIDWVVAGGESGKGARPMHPDWARSLRDQCAAAGVPFFFKQWGGWQQVYDRDVDDPDWRRCGGTERENPRGRWLNLEGGTGFHGERVIYVNPVSKNAAGRMLDQSYHDAMPANPVGGCALAVNGGGHADK</sequence>
<reference evidence="1 2" key="1">
    <citation type="submission" date="2020-08" db="EMBL/GenBank/DDBJ databases">
        <title>Genomic Encyclopedia of Type Strains, Phase IV (KMG-IV): sequencing the most valuable type-strain genomes for metagenomic binning, comparative biology and taxonomic classification.</title>
        <authorList>
            <person name="Goeker M."/>
        </authorList>
    </citation>
    <scope>NUCLEOTIDE SEQUENCE [LARGE SCALE GENOMIC DNA]</scope>
    <source>
        <strain evidence="1 2">DSM 26944</strain>
    </source>
</reference>
<comment type="caution">
    <text evidence="1">The sequence shown here is derived from an EMBL/GenBank/DDBJ whole genome shotgun (WGS) entry which is preliminary data.</text>
</comment>
<evidence type="ECO:0000313" key="2">
    <source>
        <dbReference type="Proteomes" id="UP000555546"/>
    </source>
</evidence>
<proteinExistence type="predicted"/>
<name>A0A7W9B0H6_9HYPH</name>
<dbReference type="RefSeq" id="WP_183655483.1">
    <property type="nucleotide sequence ID" value="NZ_JACIJG010000015.1"/>
</dbReference>
<dbReference type="InterPro" id="IPR011101">
    <property type="entry name" value="DUF5131"/>
</dbReference>
<accession>A0A7W9B0H6</accession>
<protein>
    <submittedName>
        <fullName evidence="1">Protein gp37</fullName>
    </submittedName>
</protein>
<dbReference type="EMBL" id="JACIJG010000015">
    <property type="protein sequence ID" value="MBB5703564.1"/>
    <property type="molecule type" value="Genomic_DNA"/>
</dbReference>
<gene>
    <name evidence="1" type="ORF">FHS76_003471</name>
</gene>
<keyword evidence="2" id="KW-1185">Reference proteome</keyword>
<dbReference type="Proteomes" id="UP000555546">
    <property type="component" value="Unassembled WGS sequence"/>
</dbReference>
<dbReference type="AlphaFoldDB" id="A0A7W9B0H6"/>